<evidence type="ECO:0000313" key="7">
    <source>
        <dbReference type="EMBL" id="KAF2847120.1"/>
    </source>
</evidence>
<dbReference type="SUPFAM" id="SSF51011">
    <property type="entry name" value="Glycosyl hydrolase domain"/>
    <property type="match status" value="1"/>
</dbReference>
<dbReference type="Gene3D" id="3.20.20.80">
    <property type="entry name" value="Glycosidases"/>
    <property type="match status" value="1"/>
</dbReference>
<evidence type="ECO:0000256" key="3">
    <source>
        <dbReference type="ARBA" id="ARBA00022801"/>
    </source>
</evidence>
<dbReference type="EMBL" id="MU006328">
    <property type="protein sequence ID" value="KAF2847120.1"/>
    <property type="molecule type" value="Genomic_DNA"/>
</dbReference>
<dbReference type="Pfam" id="PF14587">
    <property type="entry name" value="Glyco_hydr_30_2"/>
    <property type="match status" value="1"/>
</dbReference>
<sequence length="509" mass="54765">MRFQSSVLAALAAIPLLTTAKPALDVRQSQQKITVDLTKRYQTIDGFGFSAAFQRANLIVNLQAPKQREVLDLLFNTTTGAGFSILRNGIGSTPNSNSDYMNTILPKCPSTPAEVTVDYSGYVWDGKDSGQLFLSHRAKEYGVTTFYANAWSAPGCMKTNGQDTNGGQLCGVSGTNCRTGSWLQAYANYLVAHINFYASSNISITHLGFLNEPDLTTSYASMLSSGTQAADLIKILRPTLDRANLTHIGITCCDATGWNVASQHASQIASAGAEKLIYAITSHEYSSRITNPLRTAARVWQTEYSDLNGAWSTAWYTNGAAGDGFTWANTIFNGIVNANLSAYIFWEGVQDRATNNNNNEKLILVEGQNYQVSKRLWAFAQWRVVRPGAVRVACTTVGGSGMKVAAFLNADGGLAVVGINSGTGAQTVGVVVGDGFGMVRAWVTDNSRDMSAVEVAVASDGVASASLVVKLVTKQYTMRNVNHKRADHTSELITKCGTLRSHANNLTPR</sequence>
<dbReference type="Pfam" id="PF17189">
    <property type="entry name" value="Glyco_hydro_30C"/>
    <property type="match status" value="1"/>
</dbReference>
<evidence type="ECO:0000259" key="5">
    <source>
        <dbReference type="Pfam" id="PF14587"/>
    </source>
</evidence>
<dbReference type="InterPro" id="IPR017853">
    <property type="entry name" value="GH"/>
</dbReference>
<accession>A0A6A7AV15</accession>
<feature type="domain" description="Endo-beta-1,6-galactanase-like" evidence="5">
    <location>
        <begin position="31"/>
        <end position="266"/>
    </location>
</feature>
<dbReference type="SUPFAM" id="SSF51445">
    <property type="entry name" value="(Trans)glycosidases"/>
    <property type="match status" value="1"/>
</dbReference>
<name>A0A6A7AV15_9PLEO</name>
<comment type="similarity">
    <text evidence="1">Belongs to the glycosyl hydrolase 30 family.</text>
</comment>
<dbReference type="OrthoDB" id="2012278at2759"/>
<keyword evidence="2 4" id="KW-0732">Signal</keyword>
<reference evidence="7" key="1">
    <citation type="submission" date="2020-01" db="EMBL/GenBank/DDBJ databases">
        <authorList>
            <consortium name="DOE Joint Genome Institute"/>
            <person name="Haridas S."/>
            <person name="Albert R."/>
            <person name="Binder M."/>
            <person name="Bloem J."/>
            <person name="Labutti K."/>
            <person name="Salamov A."/>
            <person name="Andreopoulos B."/>
            <person name="Baker S.E."/>
            <person name="Barry K."/>
            <person name="Bills G."/>
            <person name="Bluhm B.H."/>
            <person name="Cannon C."/>
            <person name="Castanera R."/>
            <person name="Culley D.E."/>
            <person name="Daum C."/>
            <person name="Ezra D."/>
            <person name="Gonzalez J.B."/>
            <person name="Henrissat B."/>
            <person name="Kuo A."/>
            <person name="Liang C."/>
            <person name="Lipzen A."/>
            <person name="Lutzoni F."/>
            <person name="Magnuson J."/>
            <person name="Mondo S."/>
            <person name="Nolan M."/>
            <person name="Ohm R."/>
            <person name="Pangilinan J."/>
            <person name="Park H.-J."/>
            <person name="Ramirez L."/>
            <person name="Alfaro M."/>
            <person name="Sun H."/>
            <person name="Tritt A."/>
            <person name="Yoshinaga Y."/>
            <person name="Zwiers L.-H."/>
            <person name="Turgeon B.G."/>
            <person name="Goodwin S.B."/>
            <person name="Spatafora J.W."/>
            <person name="Crous P.W."/>
            <person name="Grigoriev I.V."/>
        </authorList>
    </citation>
    <scope>NUCLEOTIDE SEQUENCE</scope>
    <source>
        <strain evidence="7">IPT5</strain>
    </source>
</reference>
<protein>
    <submittedName>
        <fullName evidence="7">Glycoside hydrolase family 30 protein</fullName>
    </submittedName>
</protein>
<dbReference type="Gene3D" id="2.60.40.1180">
    <property type="entry name" value="Golgi alpha-mannosidase II"/>
    <property type="match status" value="1"/>
</dbReference>
<evidence type="ECO:0000256" key="4">
    <source>
        <dbReference type="SAM" id="SignalP"/>
    </source>
</evidence>
<dbReference type="InterPro" id="IPR013780">
    <property type="entry name" value="Glyco_hydro_b"/>
</dbReference>
<dbReference type="InterPro" id="IPR001139">
    <property type="entry name" value="Glyco_hydro_30"/>
</dbReference>
<feature type="signal peptide" evidence="4">
    <location>
        <begin position="1"/>
        <end position="20"/>
    </location>
</feature>
<dbReference type="AlphaFoldDB" id="A0A6A7AV15"/>
<evidence type="ECO:0000313" key="8">
    <source>
        <dbReference type="Proteomes" id="UP000799423"/>
    </source>
</evidence>
<organism evidence="7 8">
    <name type="scientific">Plenodomus tracheiphilus IPT5</name>
    <dbReference type="NCBI Taxonomy" id="1408161"/>
    <lineage>
        <taxon>Eukaryota</taxon>
        <taxon>Fungi</taxon>
        <taxon>Dikarya</taxon>
        <taxon>Ascomycota</taxon>
        <taxon>Pezizomycotina</taxon>
        <taxon>Dothideomycetes</taxon>
        <taxon>Pleosporomycetidae</taxon>
        <taxon>Pleosporales</taxon>
        <taxon>Pleosporineae</taxon>
        <taxon>Leptosphaeriaceae</taxon>
        <taxon>Plenodomus</taxon>
    </lineage>
</organism>
<dbReference type="GO" id="GO:0016020">
    <property type="term" value="C:membrane"/>
    <property type="evidence" value="ECO:0007669"/>
    <property type="project" value="GOC"/>
</dbReference>
<dbReference type="GO" id="GO:0006680">
    <property type="term" value="P:glucosylceramide catabolic process"/>
    <property type="evidence" value="ECO:0007669"/>
    <property type="project" value="TreeGrafter"/>
</dbReference>
<dbReference type="InterPro" id="IPR033452">
    <property type="entry name" value="GH30_C"/>
</dbReference>
<dbReference type="Proteomes" id="UP000799423">
    <property type="component" value="Unassembled WGS sequence"/>
</dbReference>
<dbReference type="InterPro" id="IPR039514">
    <property type="entry name" value="6GAL-like"/>
</dbReference>
<dbReference type="GO" id="GO:0004348">
    <property type="term" value="F:glucosylceramidase activity"/>
    <property type="evidence" value="ECO:0007669"/>
    <property type="project" value="InterPro"/>
</dbReference>
<feature type="chain" id="PRO_5025379927" evidence="4">
    <location>
        <begin position="21"/>
        <end position="509"/>
    </location>
</feature>
<evidence type="ECO:0000256" key="2">
    <source>
        <dbReference type="ARBA" id="ARBA00022729"/>
    </source>
</evidence>
<keyword evidence="8" id="KW-1185">Reference proteome</keyword>
<gene>
    <name evidence="7" type="ORF">T440DRAFT_510363</name>
</gene>
<keyword evidence="3 7" id="KW-0378">Hydrolase</keyword>
<evidence type="ECO:0000256" key="1">
    <source>
        <dbReference type="ARBA" id="ARBA00005382"/>
    </source>
</evidence>
<feature type="domain" description="Glycosyl hydrolase family 30 beta sandwich" evidence="6">
    <location>
        <begin position="388"/>
        <end position="433"/>
    </location>
</feature>
<evidence type="ECO:0000259" key="6">
    <source>
        <dbReference type="Pfam" id="PF17189"/>
    </source>
</evidence>
<dbReference type="PANTHER" id="PTHR11069:SF23">
    <property type="entry name" value="LYSOSOMAL ACID GLUCOSYLCERAMIDASE"/>
    <property type="match status" value="1"/>
</dbReference>
<dbReference type="PANTHER" id="PTHR11069">
    <property type="entry name" value="GLUCOSYLCERAMIDASE"/>
    <property type="match status" value="1"/>
</dbReference>
<proteinExistence type="inferred from homology"/>